<evidence type="ECO:0000313" key="3">
    <source>
        <dbReference type="Proteomes" id="UP001596012"/>
    </source>
</evidence>
<gene>
    <name evidence="2" type="ORF">ACFPH6_40085</name>
</gene>
<feature type="region of interest" description="Disordered" evidence="1">
    <location>
        <begin position="1"/>
        <end position="22"/>
    </location>
</feature>
<dbReference type="Proteomes" id="UP001596012">
    <property type="component" value="Unassembled WGS sequence"/>
</dbReference>
<sequence length="54" mass="6224">MPDEEDGHDQVFGPAPTPTTADGYRQLLIQEPSEMPYYWLVTAQTTEMRPWVRA</sequence>
<dbReference type="EMBL" id="JBHSFG010000084">
    <property type="protein sequence ID" value="MFC4470627.1"/>
    <property type="molecule type" value="Genomic_DNA"/>
</dbReference>
<comment type="caution">
    <text evidence="2">The sequence shown here is derived from an EMBL/GenBank/DDBJ whole genome shotgun (WGS) entry which is preliminary data.</text>
</comment>
<keyword evidence="3" id="KW-1185">Reference proteome</keyword>
<name>A0ABV8Z180_9ACTN</name>
<accession>A0ABV8Z180</accession>
<proteinExistence type="predicted"/>
<reference evidence="3" key="1">
    <citation type="journal article" date="2019" name="Int. J. Syst. Evol. Microbiol.">
        <title>The Global Catalogue of Microorganisms (GCM) 10K type strain sequencing project: providing services to taxonomists for standard genome sequencing and annotation.</title>
        <authorList>
            <consortium name="The Broad Institute Genomics Platform"/>
            <consortium name="The Broad Institute Genome Sequencing Center for Infectious Disease"/>
            <person name="Wu L."/>
            <person name="Ma J."/>
        </authorList>
    </citation>
    <scope>NUCLEOTIDE SEQUENCE [LARGE SCALE GENOMIC DNA]</scope>
    <source>
        <strain evidence="3">DT43</strain>
    </source>
</reference>
<organism evidence="2 3">
    <name type="scientific">Streptomyces xiangluensis</name>
    <dbReference type="NCBI Taxonomy" id="2665720"/>
    <lineage>
        <taxon>Bacteria</taxon>
        <taxon>Bacillati</taxon>
        <taxon>Actinomycetota</taxon>
        <taxon>Actinomycetes</taxon>
        <taxon>Kitasatosporales</taxon>
        <taxon>Streptomycetaceae</taxon>
        <taxon>Streptomyces</taxon>
    </lineage>
</organism>
<protein>
    <submittedName>
        <fullName evidence="2">Uncharacterized protein</fullName>
    </submittedName>
</protein>
<dbReference type="RefSeq" id="WP_386351608.1">
    <property type="nucleotide sequence ID" value="NZ_JBHSFG010000084.1"/>
</dbReference>
<evidence type="ECO:0000313" key="2">
    <source>
        <dbReference type="EMBL" id="MFC4470627.1"/>
    </source>
</evidence>
<evidence type="ECO:0000256" key="1">
    <source>
        <dbReference type="SAM" id="MobiDB-lite"/>
    </source>
</evidence>